<accession>E7MNY8</accession>
<keyword evidence="2" id="KW-1185">Reference proteome</keyword>
<reference evidence="1 2" key="1">
    <citation type="submission" date="2010-08" db="EMBL/GenBank/DDBJ databases">
        <authorList>
            <person name="Weinstock G."/>
            <person name="Sodergren E."/>
            <person name="Clifton S."/>
            <person name="Fulton L."/>
            <person name="Fulton B."/>
            <person name="Courtney L."/>
            <person name="Fronick C."/>
            <person name="Harrison M."/>
            <person name="Strong C."/>
            <person name="Farmer C."/>
            <person name="Delahaunty K."/>
            <person name="Markovic C."/>
            <person name="Hall O."/>
            <person name="Minx P."/>
            <person name="Tomlinson C."/>
            <person name="Mitreva M."/>
            <person name="Hou S."/>
            <person name="Chen J."/>
            <person name="Wollam A."/>
            <person name="Pepin K.H."/>
            <person name="Johnson M."/>
            <person name="Bhonagiri V."/>
            <person name="Zhang X."/>
            <person name="Suruliraj S."/>
            <person name="Warren W."/>
            <person name="Chinwalla A."/>
            <person name="Mardis E.R."/>
            <person name="Wilson R.K."/>
        </authorList>
    </citation>
    <scope>NUCLEOTIDE SEQUENCE [LARGE SCALE GENOMIC DNA]</scope>
    <source>
        <strain evidence="1 2">F0204</strain>
    </source>
</reference>
<name>E7MNY8_9FIRM</name>
<dbReference type="HOGENOM" id="CLU_171874_0_0_9"/>
<proteinExistence type="predicted"/>
<evidence type="ECO:0000313" key="2">
    <source>
        <dbReference type="Proteomes" id="UP000004097"/>
    </source>
</evidence>
<dbReference type="EMBL" id="AECQ01000027">
    <property type="protein sequence ID" value="EFW24169.1"/>
    <property type="molecule type" value="Genomic_DNA"/>
</dbReference>
<dbReference type="Proteomes" id="UP000004097">
    <property type="component" value="Unassembled WGS sequence"/>
</dbReference>
<dbReference type="RefSeq" id="WP_006526076.1">
    <property type="nucleotide sequence ID" value="NZ_GL637664.1"/>
</dbReference>
<sequence>MKGKTKTGLEIEIKDSALDNWELVELWGEADKGNTTALISAMKILLGEEGYSAFKEHVRSLSDDGVVHATKMSEELSSFMSSINNGKN</sequence>
<dbReference type="STRING" id="706433.HMPREF9430_01259"/>
<protein>
    <submittedName>
        <fullName evidence="1">Uncharacterized protein</fullName>
    </submittedName>
</protein>
<dbReference type="AlphaFoldDB" id="E7MNY8"/>
<evidence type="ECO:0000313" key="1">
    <source>
        <dbReference type="EMBL" id="EFW24169.1"/>
    </source>
</evidence>
<comment type="caution">
    <text evidence="1">The sequence shown here is derived from an EMBL/GenBank/DDBJ whole genome shotgun (WGS) entry which is preliminary data.</text>
</comment>
<dbReference type="OrthoDB" id="2068092at2"/>
<gene>
    <name evidence="1" type="ORF">HMPREF9430_01259</name>
</gene>
<organism evidence="1 2">
    <name type="scientific">Solobacterium moorei F0204</name>
    <dbReference type="NCBI Taxonomy" id="706433"/>
    <lineage>
        <taxon>Bacteria</taxon>
        <taxon>Bacillati</taxon>
        <taxon>Bacillota</taxon>
        <taxon>Erysipelotrichia</taxon>
        <taxon>Erysipelotrichales</taxon>
        <taxon>Erysipelotrichaceae</taxon>
        <taxon>Solobacterium</taxon>
    </lineage>
</organism>